<dbReference type="InterPro" id="IPR036188">
    <property type="entry name" value="FAD/NAD-bd_sf"/>
</dbReference>
<dbReference type="Pfam" id="PF00890">
    <property type="entry name" value="FAD_binding_2"/>
    <property type="match status" value="1"/>
</dbReference>
<evidence type="ECO:0000256" key="1">
    <source>
        <dbReference type="ARBA" id="ARBA00001974"/>
    </source>
</evidence>
<protein>
    <submittedName>
        <fullName evidence="7">Putative flavoprotein</fullName>
    </submittedName>
</protein>
<dbReference type="PANTHER" id="PTHR43400:SF10">
    <property type="entry name" value="3-OXOSTEROID 1-DEHYDROGENASE"/>
    <property type="match status" value="1"/>
</dbReference>
<gene>
    <name evidence="7" type="ORF">NJ75_03514</name>
</gene>
<keyword evidence="8" id="KW-1185">Reference proteome</keyword>
<dbReference type="GO" id="GO:0008202">
    <property type="term" value="P:steroid metabolic process"/>
    <property type="evidence" value="ECO:0007669"/>
    <property type="project" value="UniProtKB-ARBA"/>
</dbReference>
<dbReference type="InterPro" id="IPR003953">
    <property type="entry name" value="FAD-dep_OxRdtase_2_FAD-bd"/>
</dbReference>
<dbReference type="PATRIC" id="fig|48936.3.peg.3543"/>
<accession>A0A0B8ZCD9</accession>
<dbReference type="AlphaFoldDB" id="A0A0B8ZCD9"/>
<dbReference type="InterPro" id="IPR006311">
    <property type="entry name" value="TAT_signal"/>
</dbReference>
<dbReference type="SUPFAM" id="SSF56425">
    <property type="entry name" value="Succinate dehydrogenase/fumarate reductase flavoprotein, catalytic domain"/>
    <property type="match status" value="1"/>
</dbReference>
<sequence length="580" mass="61642">MTQPAKGIDRRQMLAGAGLAAAVAATGGVATAAQAADAPAAGWDHECDVLCVGSGAAAGTAAVTALAAGAKVMMLEKMPILGGTTAKSGGVTWIFNHFIFREQGIEDPKADALRYVVRYGYPRQYNPNSPTLGLDENRYRVVEAFYDHGSAAVDHLRELGAVQFKQFRLFQVDKPAPDYADHLPENKVPTGRALEPAVGSGSTQGGGSLASQMHAYLKAKGVPILTRTRVTRLVKDGSGRVIGAEAKQGDKTIRIKANKGVVFGTGGYSHNVQLCDVHQPAVYGSCSLPGSTGDFIPIAQEAGAMMGNMGLGWRTQVVLGEALKTRGIGLGAFVLPGDSMILVNKYGKRVVNEKRDYNDRTQAHFWYDPAHEEYPNHLMFMLFDQRSIDAFGGAFPFPVNKAEQPHLVEGQTWDEVFAGIDAQLAAWQDRTGGARLAPNFSSNAKQSITNFNAYAKKGVDPEFGRGKYLYDREWHLLFSARRQGTSQPENPFPNNTMHPFSAKGPYYAIVLAPGTLDTAGGPQINADAQVLAANGQPIPGLYAAGNCIAAPTGQAYLGAGGTIGPAVTFGYIAGRHAVSA</sequence>
<dbReference type="InterPro" id="IPR027477">
    <property type="entry name" value="Succ_DH/fumarate_Rdtase_cat_sf"/>
</dbReference>
<evidence type="ECO:0000256" key="5">
    <source>
        <dbReference type="SAM" id="SignalP"/>
    </source>
</evidence>
<keyword evidence="5" id="KW-0732">Signal</keyword>
<organism evidence="7 8">
    <name type="scientific">Novosphingobium subterraneum</name>
    <dbReference type="NCBI Taxonomy" id="48936"/>
    <lineage>
        <taxon>Bacteria</taxon>
        <taxon>Pseudomonadati</taxon>
        <taxon>Pseudomonadota</taxon>
        <taxon>Alphaproteobacteria</taxon>
        <taxon>Sphingomonadales</taxon>
        <taxon>Sphingomonadaceae</taxon>
        <taxon>Novosphingobium</taxon>
    </lineage>
</organism>
<dbReference type="RefSeq" id="WP_039336773.1">
    <property type="nucleotide sequence ID" value="NZ_JRVC01000020.1"/>
</dbReference>
<evidence type="ECO:0000313" key="7">
    <source>
        <dbReference type="EMBL" id="KHS43894.1"/>
    </source>
</evidence>
<evidence type="ECO:0000259" key="6">
    <source>
        <dbReference type="Pfam" id="PF00890"/>
    </source>
</evidence>
<feature type="chain" id="PRO_5002127468" evidence="5">
    <location>
        <begin position="36"/>
        <end position="580"/>
    </location>
</feature>
<keyword evidence="4" id="KW-0560">Oxidoreductase</keyword>
<evidence type="ECO:0000256" key="2">
    <source>
        <dbReference type="ARBA" id="ARBA00022630"/>
    </source>
</evidence>
<dbReference type="PANTHER" id="PTHR43400">
    <property type="entry name" value="FUMARATE REDUCTASE"/>
    <property type="match status" value="1"/>
</dbReference>
<evidence type="ECO:0000256" key="4">
    <source>
        <dbReference type="ARBA" id="ARBA00023002"/>
    </source>
</evidence>
<keyword evidence="2" id="KW-0285">Flavoprotein</keyword>
<dbReference type="GO" id="GO:0016491">
    <property type="term" value="F:oxidoreductase activity"/>
    <property type="evidence" value="ECO:0007669"/>
    <property type="project" value="UniProtKB-KW"/>
</dbReference>
<dbReference type="Gene3D" id="3.90.700.10">
    <property type="entry name" value="Succinate dehydrogenase/fumarate reductase flavoprotein, catalytic domain"/>
    <property type="match status" value="1"/>
</dbReference>
<evidence type="ECO:0000313" key="8">
    <source>
        <dbReference type="Proteomes" id="UP000031338"/>
    </source>
</evidence>
<feature type="signal peptide" evidence="5">
    <location>
        <begin position="1"/>
        <end position="35"/>
    </location>
</feature>
<proteinExistence type="predicted"/>
<dbReference type="EMBL" id="JRVC01000020">
    <property type="protein sequence ID" value="KHS43894.1"/>
    <property type="molecule type" value="Genomic_DNA"/>
</dbReference>
<reference evidence="7 8" key="1">
    <citation type="submission" date="2014-10" db="EMBL/GenBank/DDBJ databases">
        <title>Draft genome sequence of Novosphingobium subterraneum DSM 12447.</title>
        <authorList>
            <person name="Gan H.M."/>
            <person name="Gan H.Y."/>
            <person name="Savka M.A."/>
        </authorList>
    </citation>
    <scope>NUCLEOTIDE SEQUENCE [LARGE SCALE GENOMIC DNA]</scope>
    <source>
        <strain evidence="7 8">DSM 12447</strain>
    </source>
</reference>
<feature type="domain" description="FAD-dependent oxidoreductase 2 FAD-binding" evidence="6">
    <location>
        <begin position="48"/>
        <end position="562"/>
    </location>
</feature>
<dbReference type="STRING" id="48936.NJ75_03514"/>
<dbReference type="InterPro" id="IPR050315">
    <property type="entry name" value="FAD-oxidoreductase_2"/>
</dbReference>
<dbReference type="PROSITE" id="PS51318">
    <property type="entry name" value="TAT"/>
    <property type="match status" value="1"/>
</dbReference>
<keyword evidence="3" id="KW-0274">FAD</keyword>
<dbReference type="Proteomes" id="UP000031338">
    <property type="component" value="Unassembled WGS sequence"/>
</dbReference>
<name>A0A0B8ZCD9_9SPHN</name>
<comment type="caution">
    <text evidence="7">The sequence shown here is derived from an EMBL/GenBank/DDBJ whole genome shotgun (WGS) entry which is preliminary data.</text>
</comment>
<evidence type="ECO:0000256" key="3">
    <source>
        <dbReference type="ARBA" id="ARBA00022827"/>
    </source>
</evidence>
<dbReference type="SUPFAM" id="SSF51905">
    <property type="entry name" value="FAD/NAD(P)-binding domain"/>
    <property type="match status" value="1"/>
</dbReference>
<comment type="cofactor">
    <cofactor evidence="1">
        <name>FAD</name>
        <dbReference type="ChEBI" id="CHEBI:57692"/>
    </cofactor>
</comment>
<dbReference type="Gene3D" id="3.50.50.60">
    <property type="entry name" value="FAD/NAD(P)-binding domain"/>
    <property type="match status" value="2"/>
</dbReference>